<dbReference type="EMBL" id="AY049072">
    <property type="protein sequence ID" value="AAK95828.1"/>
    <property type="molecule type" value="Genomic_DNA"/>
</dbReference>
<accession>Q96UL7</accession>
<organism evidence="1">
    <name type="scientific">Diaporthe ambigua</name>
    <dbReference type="NCBI Taxonomy" id="73123"/>
    <lineage>
        <taxon>Eukaryota</taxon>
        <taxon>Fungi</taxon>
        <taxon>Dikarya</taxon>
        <taxon>Ascomycota</taxon>
        <taxon>Pezizomycotina</taxon>
        <taxon>Sordariomycetes</taxon>
        <taxon>Sordariomycetidae</taxon>
        <taxon>Diaporthales</taxon>
        <taxon>Diaporthaceae</taxon>
        <taxon>Diaporthe</taxon>
    </lineage>
</organism>
<proteinExistence type="predicted"/>
<evidence type="ECO:0000313" key="1">
    <source>
        <dbReference type="EMBL" id="AAK95828.1"/>
    </source>
</evidence>
<sequence length="169" mass="18612">MFAGWGNGFPADICIHVSKDAPPSLSSSRDCCNLPQYPCAGALHALAHIQPSFADSHLKCDFNKRPELLQTSSPLDHPKAKLPIVSHSASDHNTRSSSLLIVHCTSLILVSWTVFYLLSPDKKPQPPGPRPFVRPLGFWSQASRDHRKQLPTTWAFSALKLLLSSAEIH</sequence>
<protein>
    <submittedName>
        <fullName evidence="1">Uncharacterized protein</fullName>
    </submittedName>
</protein>
<dbReference type="AlphaFoldDB" id="Q96UL7"/>
<name>Q96UL7_9PEZI</name>
<reference evidence="1" key="1">
    <citation type="submission" date="2001-07" db="EMBL/GenBank/DDBJ databases">
        <title>Putative fungal RNA-dependent RNA polymerase.</title>
        <authorList>
            <person name="Preisig O."/>
            <person name="Wingfield M.J."/>
        </authorList>
    </citation>
    <scope>NUCLEOTIDE SEQUENCE</scope>
    <source>
        <strain evidence="1">CMW5287</strain>
    </source>
</reference>